<dbReference type="InterPro" id="IPR043472">
    <property type="entry name" value="Macro_dom-like"/>
</dbReference>
<dbReference type="PROSITE" id="PS00631">
    <property type="entry name" value="CYTOSOL_AP"/>
    <property type="match status" value="1"/>
</dbReference>
<dbReference type="EMBL" id="CP048852">
    <property type="protein sequence ID" value="QIW81239.1"/>
    <property type="molecule type" value="Genomic_DNA"/>
</dbReference>
<dbReference type="GO" id="GO:0006508">
    <property type="term" value="P:proteolysis"/>
    <property type="evidence" value="ECO:0007669"/>
    <property type="project" value="UniProtKB-KW"/>
</dbReference>
<dbReference type="GO" id="GO:0005737">
    <property type="term" value="C:cytoplasm"/>
    <property type="evidence" value="ECO:0007669"/>
    <property type="project" value="UniProtKB-SubCell"/>
</dbReference>
<feature type="binding site" evidence="8">
    <location>
        <position position="345"/>
    </location>
    <ligand>
        <name>Mn(2+)</name>
        <dbReference type="ChEBI" id="CHEBI:29035"/>
        <label>1</label>
    </ligand>
</feature>
<evidence type="ECO:0000256" key="3">
    <source>
        <dbReference type="ARBA" id="ARBA00009528"/>
    </source>
</evidence>
<evidence type="ECO:0000313" key="10">
    <source>
        <dbReference type="EMBL" id="QIW81239.1"/>
    </source>
</evidence>
<dbReference type="HAMAP" id="MF_00181">
    <property type="entry name" value="Cytosol_peptidase_M17"/>
    <property type="match status" value="1"/>
</dbReference>
<dbReference type="KEGG" id="bteq:G4P54_16340"/>
<dbReference type="NCBIfam" id="NF002074">
    <property type="entry name" value="PRK00913.1-4"/>
    <property type="match status" value="1"/>
</dbReference>
<dbReference type="PANTHER" id="PTHR11963:SF23">
    <property type="entry name" value="CYTOSOL AMINOPEPTIDASE"/>
    <property type="match status" value="1"/>
</dbReference>
<dbReference type="SUPFAM" id="SSF52949">
    <property type="entry name" value="Macro domain-like"/>
    <property type="match status" value="1"/>
</dbReference>
<dbReference type="NCBIfam" id="NF002083">
    <property type="entry name" value="PRK00913.3-5"/>
    <property type="match status" value="1"/>
</dbReference>
<feature type="binding site" evidence="8">
    <location>
        <position position="345"/>
    </location>
    <ligand>
        <name>Mn(2+)</name>
        <dbReference type="ChEBI" id="CHEBI:29035"/>
        <label>2</label>
    </ligand>
</feature>
<dbReference type="Pfam" id="PF00883">
    <property type="entry name" value="Peptidase_M17"/>
    <property type="match status" value="1"/>
</dbReference>
<sequence>MFYAVQQLEHTDTLVVGLFQKSRLAGKALDIDELLEGHLTQLLKDGDVSSKPNQVSKVFPPSSAGMKRIYFVGLGREANYSFEQAKECFAHVFQAIHKDRKQEAAVLLDTFMSEDVPAADAAHALAESCLLASYEVQDYKHKSNEPDKQIEAVYAVTDEDTQEVQAGLHVGQAYGQGTNSARTLVNMPGNMLTATDLASYAEELAAKYDFECEILEKSEMEELGMGGILAVNQGSAEPPKMIVLRYQGKKDWEDVVGLVGKGITFDTGGYSIKTKSGIVGMKSDMGGAAAVLGAMEMIGELRPEQNVLAVIPSTDNMISGGAMKPDDVIVSLSGKTIEILNTDAEGRLVLADGITYAKQHGASVLVDVATLTGGVVVALGKETTGAMTNDQRFYQQVADAAKECGEAIWQLPITEKDKKRVKSSQMADLSNSPGREGHAIMAGTFLGEFAESTPWVHLDIAGTATSNKATCFGPSGATGVMARTLATLAERFALEKDQSES</sequence>
<comment type="function">
    <text evidence="7 8">Presumably involved in the processing and regular turnover of intracellular proteins. Catalyzes the removal of unsubstituted N-terminal amino acids from various peptides.</text>
</comment>
<comment type="similarity">
    <text evidence="3 8">Belongs to the peptidase M17 family.</text>
</comment>
<evidence type="ECO:0000256" key="2">
    <source>
        <dbReference type="ARBA" id="ARBA00000967"/>
    </source>
</evidence>
<dbReference type="Gene3D" id="3.40.630.10">
    <property type="entry name" value="Zn peptidases"/>
    <property type="match status" value="1"/>
</dbReference>
<dbReference type="PRINTS" id="PR00481">
    <property type="entry name" value="LAMNOPPTDASE"/>
</dbReference>
<keyword evidence="4 8" id="KW-0031">Aminopeptidase</keyword>
<feature type="binding site" evidence="8">
    <location>
        <position position="261"/>
    </location>
    <ligand>
        <name>Mn(2+)</name>
        <dbReference type="ChEBI" id="CHEBI:29035"/>
        <label>2</label>
    </ligand>
</feature>
<evidence type="ECO:0000256" key="6">
    <source>
        <dbReference type="ARBA" id="ARBA00022801"/>
    </source>
</evidence>
<gene>
    <name evidence="8" type="primary">pepA</name>
    <name evidence="10" type="ORF">G4P54_16340</name>
</gene>
<dbReference type="AlphaFoldDB" id="A0A6H0WMR6"/>
<feature type="domain" description="Cytosol aminopeptidase" evidence="9">
    <location>
        <begin position="341"/>
        <end position="348"/>
    </location>
</feature>
<dbReference type="Gene3D" id="3.40.220.10">
    <property type="entry name" value="Leucine Aminopeptidase, subunit E, domain 1"/>
    <property type="match status" value="1"/>
</dbReference>
<dbReference type="NCBIfam" id="NF002073">
    <property type="entry name" value="PRK00913.1-2"/>
    <property type="match status" value="1"/>
</dbReference>
<dbReference type="CDD" id="cd00433">
    <property type="entry name" value="Peptidase_M17"/>
    <property type="match status" value="1"/>
</dbReference>
<name>A0A6H0WMR6_9BACI</name>
<organism evidence="10 11">
    <name type="scientific">Bacillus tequilensis</name>
    <dbReference type="NCBI Taxonomy" id="227866"/>
    <lineage>
        <taxon>Bacteria</taxon>
        <taxon>Bacillati</taxon>
        <taxon>Bacillota</taxon>
        <taxon>Bacilli</taxon>
        <taxon>Bacillales</taxon>
        <taxon>Bacillaceae</taxon>
        <taxon>Bacillus</taxon>
    </lineage>
</organism>
<evidence type="ECO:0000256" key="5">
    <source>
        <dbReference type="ARBA" id="ARBA00022670"/>
    </source>
</evidence>
<keyword evidence="5 8" id="KW-0645">Protease</keyword>
<feature type="binding site" evidence="8">
    <location>
        <position position="266"/>
    </location>
    <ligand>
        <name>Mn(2+)</name>
        <dbReference type="ChEBI" id="CHEBI:29035"/>
        <label>2</label>
    </ligand>
</feature>
<comment type="catalytic activity">
    <reaction evidence="1 8">
        <text>Release of an N-terminal amino acid, Xaa-|-Yaa-, in which Xaa is preferably Leu, but may be other amino acids including Pro although not Arg or Lys, and Yaa may be Pro. Amino acid amides and methyl esters are also readily hydrolyzed, but rates on arylamides are exceedingly low.</text>
        <dbReference type="EC" id="3.4.11.1"/>
    </reaction>
</comment>
<dbReference type="InterPro" id="IPR023042">
    <property type="entry name" value="Peptidase_M17_leu_NH2_pept"/>
</dbReference>
<dbReference type="PANTHER" id="PTHR11963">
    <property type="entry name" value="LEUCINE AMINOPEPTIDASE-RELATED"/>
    <property type="match status" value="1"/>
</dbReference>
<keyword evidence="11" id="KW-1185">Reference proteome</keyword>
<dbReference type="EC" id="3.4.11.1" evidence="8"/>
<evidence type="ECO:0000256" key="1">
    <source>
        <dbReference type="ARBA" id="ARBA00000135"/>
    </source>
</evidence>
<dbReference type="Proteomes" id="UP000501914">
    <property type="component" value="Chromosome"/>
</dbReference>
<evidence type="ECO:0000256" key="4">
    <source>
        <dbReference type="ARBA" id="ARBA00022438"/>
    </source>
</evidence>
<evidence type="ECO:0000256" key="8">
    <source>
        <dbReference type="HAMAP-Rule" id="MF_00181"/>
    </source>
</evidence>
<reference evidence="10 11" key="1">
    <citation type="submission" date="2020-02" db="EMBL/GenBank/DDBJ databases">
        <title>Genome sequencing, annotation and comparative genomic analysis of Bacillus tequilensis EA-CB0015, an effective biological control agent against Pseudocercospora fijiensis in banana plants.</title>
        <authorList>
            <person name="Cuellar-Gaviria T.Z."/>
            <person name="Ju K.-S."/>
            <person name="Villegas-Escobar V."/>
        </authorList>
    </citation>
    <scope>NUCLEOTIDE SEQUENCE [LARGE SCALE GENOMIC DNA]</scope>
    <source>
        <strain evidence="10 11">EA-CB0015</strain>
    </source>
</reference>
<feature type="binding site" evidence="8">
    <location>
        <position position="343"/>
    </location>
    <ligand>
        <name>Mn(2+)</name>
        <dbReference type="ChEBI" id="CHEBI:29035"/>
        <label>1</label>
    </ligand>
</feature>
<dbReference type="SUPFAM" id="SSF53187">
    <property type="entry name" value="Zn-dependent exopeptidases"/>
    <property type="match status" value="1"/>
</dbReference>
<evidence type="ECO:0000313" key="11">
    <source>
        <dbReference type="Proteomes" id="UP000501914"/>
    </source>
</evidence>
<feature type="active site" evidence="8">
    <location>
        <position position="273"/>
    </location>
</feature>
<feature type="binding site" evidence="8">
    <location>
        <position position="266"/>
    </location>
    <ligand>
        <name>Mn(2+)</name>
        <dbReference type="ChEBI" id="CHEBI:29035"/>
        <label>1</label>
    </ligand>
</feature>
<proteinExistence type="inferred from homology"/>
<keyword evidence="6 8" id="KW-0378">Hydrolase</keyword>
<dbReference type="InterPro" id="IPR008283">
    <property type="entry name" value="Peptidase_M17_N"/>
</dbReference>
<dbReference type="EC" id="3.4.11.10" evidence="8"/>
<comment type="catalytic activity">
    <reaction evidence="2 8">
        <text>Release of an N-terminal amino acid, preferentially leucine, but not glutamic or aspartic acids.</text>
        <dbReference type="EC" id="3.4.11.10"/>
    </reaction>
</comment>
<dbReference type="Pfam" id="PF02789">
    <property type="entry name" value="Peptidase_M17_N"/>
    <property type="match status" value="1"/>
</dbReference>
<keyword evidence="8" id="KW-0963">Cytoplasm</keyword>
<keyword evidence="8" id="KW-0464">Manganese</keyword>
<keyword evidence="8" id="KW-0479">Metal-binding</keyword>
<comment type="cofactor">
    <cofactor evidence="8">
        <name>Mn(2+)</name>
        <dbReference type="ChEBI" id="CHEBI:29035"/>
    </cofactor>
    <text evidence="8">Binds 2 manganese ions per subunit.</text>
</comment>
<dbReference type="GO" id="GO:0030145">
    <property type="term" value="F:manganese ion binding"/>
    <property type="evidence" value="ECO:0007669"/>
    <property type="project" value="UniProtKB-UniRule"/>
</dbReference>
<dbReference type="InterPro" id="IPR011356">
    <property type="entry name" value="Leucine_aapep/pepB"/>
</dbReference>
<dbReference type="GO" id="GO:0070006">
    <property type="term" value="F:metalloaminopeptidase activity"/>
    <property type="evidence" value="ECO:0007669"/>
    <property type="project" value="InterPro"/>
</dbReference>
<feature type="binding site" evidence="8">
    <location>
        <position position="284"/>
    </location>
    <ligand>
        <name>Mn(2+)</name>
        <dbReference type="ChEBI" id="CHEBI:29035"/>
        <label>2</label>
    </ligand>
</feature>
<evidence type="ECO:0000259" key="9">
    <source>
        <dbReference type="PROSITE" id="PS00631"/>
    </source>
</evidence>
<feature type="active site" evidence="8">
    <location>
        <position position="347"/>
    </location>
</feature>
<protein>
    <recommendedName>
        <fullName evidence="8">Probable cytosol aminopeptidase</fullName>
        <ecNumber evidence="8">3.4.11.1</ecNumber>
    </recommendedName>
    <alternativeName>
        <fullName evidence="8">Leucine aminopeptidase</fullName>
        <shortName evidence="8">LAP</shortName>
        <ecNumber evidence="8">3.4.11.10</ecNumber>
    </alternativeName>
    <alternativeName>
        <fullName evidence="8">Leucyl aminopeptidase</fullName>
    </alternativeName>
</protein>
<dbReference type="InterPro" id="IPR000819">
    <property type="entry name" value="Peptidase_M17_C"/>
</dbReference>
<comment type="subcellular location">
    <subcellularLocation>
        <location evidence="8">Cytoplasm</location>
    </subcellularLocation>
</comment>
<accession>A0A6H0WMR6</accession>
<evidence type="ECO:0000256" key="7">
    <source>
        <dbReference type="ARBA" id="ARBA00049972"/>
    </source>
</evidence>
<dbReference type="RefSeq" id="WP_167873244.1">
    <property type="nucleotide sequence ID" value="NZ_CP048852.1"/>
</dbReference>